<accession>A0A5B9QGX8</accession>
<name>A0A5B9QGX8_9BACT</name>
<proteinExistence type="predicted"/>
<sequence>MLREKLELMHAWLESVEVLSAYAVVARDKGLRLRMKNGFLFSVLGESQLVKDYFILGTEFYAVVSKVRLSQRKI</sequence>
<reference evidence="1 2" key="1">
    <citation type="submission" date="2019-08" db="EMBL/GenBank/DDBJ databases">
        <title>Deep-cultivation of Planctomycetes and their phenomic and genomic characterization uncovers novel biology.</title>
        <authorList>
            <person name="Wiegand S."/>
            <person name="Jogler M."/>
            <person name="Boedeker C."/>
            <person name="Pinto D."/>
            <person name="Vollmers J."/>
            <person name="Rivas-Marin E."/>
            <person name="Kohn T."/>
            <person name="Peeters S.H."/>
            <person name="Heuer A."/>
            <person name="Rast P."/>
            <person name="Oberbeckmann S."/>
            <person name="Bunk B."/>
            <person name="Jeske O."/>
            <person name="Meyerdierks A."/>
            <person name="Storesund J.E."/>
            <person name="Kallscheuer N."/>
            <person name="Luecker S."/>
            <person name="Lage O.M."/>
            <person name="Pohl T."/>
            <person name="Merkel B.J."/>
            <person name="Hornburger P."/>
            <person name="Mueller R.-W."/>
            <person name="Bruemmer F."/>
            <person name="Labrenz M."/>
            <person name="Spormann A.M."/>
            <person name="Op den Camp H."/>
            <person name="Overmann J."/>
            <person name="Amann R."/>
            <person name="Jetten M.S.M."/>
            <person name="Mascher T."/>
            <person name="Medema M.H."/>
            <person name="Devos D.P."/>
            <person name="Kaster A.-K."/>
            <person name="Ovreas L."/>
            <person name="Rohde M."/>
            <person name="Galperin M.Y."/>
            <person name="Jogler C."/>
        </authorList>
    </citation>
    <scope>NUCLEOTIDE SEQUENCE [LARGE SCALE GENOMIC DNA]</scope>
    <source>
        <strain evidence="1 2">Pr1d</strain>
    </source>
</reference>
<evidence type="ECO:0000313" key="1">
    <source>
        <dbReference type="EMBL" id="QEG36206.1"/>
    </source>
</evidence>
<dbReference type="EMBL" id="CP042913">
    <property type="protein sequence ID" value="QEG36206.1"/>
    <property type="molecule type" value="Genomic_DNA"/>
</dbReference>
<dbReference type="KEGG" id="bgok:Pr1d_35180"/>
<evidence type="ECO:0000313" key="2">
    <source>
        <dbReference type="Proteomes" id="UP000323917"/>
    </source>
</evidence>
<dbReference type="Proteomes" id="UP000323917">
    <property type="component" value="Chromosome"/>
</dbReference>
<protein>
    <submittedName>
        <fullName evidence="1">Uncharacterized protein</fullName>
    </submittedName>
</protein>
<keyword evidence="2" id="KW-1185">Reference proteome</keyword>
<dbReference type="AlphaFoldDB" id="A0A5B9QGX8"/>
<gene>
    <name evidence="1" type="ORF">Pr1d_35180</name>
</gene>
<organism evidence="1 2">
    <name type="scientific">Bythopirellula goksoeyrii</name>
    <dbReference type="NCBI Taxonomy" id="1400387"/>
    <lineage>
        <taxon>Bacteria</taxon>
        <taxon>Pseudomonadati</taxon>
        <taxon>Planctomycetota</taxon>
        <taxon>Planctomycetia</taxon>
        <taxon>Pirellulales</taxon>
        <taxon>Lacipirellulaceae</taxon>
        <taxon>Bythopirellula</taxon>
    </lineage>
</organism>